<dbReference type="AlphaFoldDB" id="A0A7H0H8V6"/>
<evidence type="ECO:0000259" key="1">
    <source>
        <dbReference type="Pfam" id="PF03992"/>
    </source>
</evidence>
<keyword evidence="2" id="KW-0503">Monooxygenase</keyword>
<dbReference type="EMBL" id="CP060789">
    <property type="protein sequence ID" value="QNP56972.1"/>
    <property type="molecule type" value="Genomic_DNA"/>
</dbReference>
<protein>
    <submittedName>
        <fullName evidence="2">Antibiotic biosynthesis monooxygenase</fullName>
    </submittedName>
</protein>
<keyword evidence="2" id="KW-0560">Oxidoreductase</keyword>
<dbReference type="RefSeq" id="WP_187722071.1">
    <property type="nucleotide sequence ID" value="NZ_BAABBL010000003.1"/>
</dbReference>
<proteinExistence type="predicted"/>
<dbReference type="Gene3D" id="3.30.70.100">
    <property type="match status" value="1"/>
</dbReference>
<dbReference type="Pfam" id="PF03992">
    <property type="entry name" value="ABM"/>
    <property type="match status" value="1"/>
</dbReference>
<evidence type="ECO:0000313" key="3">
    <source>
        <dbReference type="Proteomes" id="UP000516117"/>
    </source>
</evidence>
<dbReference type="KEGG" id="tdf:H9L22_06505"/>
<dbReference type="SUPFAM" id="SSF54909">
    <property type="entry name" value="Dimeric alpha+beta barrel"/>
    <property type="match status" value="1"/>
</dbReference>
<gene>
    <name evidence="2" type="ORF">H9L22_06505</name>
</gene>
<accession>A0A7H0H8V6</accession>
<organism evidence="2 3">
    <name type="scientific">Tessaracoccus defluvii</name>
    <dbReference type="NCBI Taxonomy" id="1285901"/>
    <lineage>
        <taxon>Bacteria</taxon>
        <taxon>Bacillati</taxon>
        <taxon>Actinomycetota</taxon>
        <taxon>Actinomycetes</taxon>
        <taxon>Propionibacteriales</taxon>
        <taxon>Propionibacteriaceae</taxon>
        <taxon>Tessaracoccus</taxon>
    </lineage>
</organism>
<name>A0A7H0H8V6_9ACTN</name>
<feature type="domain" description="ABM" evidence="1">
    <location>
        <begin position="13"/>
        <end position="63"/>
    </location>
</feature>
<dbReference type="Proteomes" id="UP000516117">
    <property type="component" value="Chromosome"/>
</dbReference>
<reference evidence="2 3" key="1">
    <citation type="submission" date="2020-08" db="EMBL/GenBank/DDBJ databases">
        <title>Genome sequence of Tessaracoccus defluvii JCM 17540T.</title>
        <authorList>
            <person name="Hyun D.-W."/>
            <person name="Bae J.-W."/>
        </authorList>
    </citation>
    <scope>NUCLEOTIDE SEQUENCE [LARGE SCALE GENOMIC DNA]</scope>
    <source>
        <strain evidence="2 3">JCM 17540</strain>
    </source>
</reference>
<dbReference type="InterPro" id="IPR007138">
    <property type="entry name" value="ABM_dom"/>
</dbReference>
<keyword evidence="3" id="KW-1185">Reference proteome</keyword>
<evidence type="ECO:0000313" key="2">
    <source>
        <dbReference type="EMBL" id="QNP56972.1"/>
    </source>
</evidence>
<dbReference type="GO" id="GO:0004497">
    <property type="term" value="F:monooxygenase activity"/>
    <property type="evidence" value="ECO:0007669"/>
    <property type="project" value="UniProtKB-KW"/>
</dbReference>
<dbReference type="InterPro" id="IPR011008">
    <property type="entry name" value="Dimeric_a/b-barrel"/>
</dbReference>
<sequence>MLAISRFRAAGVDFAEEAAAAVTWWRERPGCLGIDLVRNLDEPDLWAIVSRWESVGAYRRSFNGYEAKMVLTPLLSRAIDEAGAYLPPEELGDNLPRSL</sequence>